<dbReference type="InterPro" id="IPR011644">
    <property type="entry name" value="Heme_NO-bd"/>
</dbReference>
<accession>A0A517NYH9</accession>
<dbReference type="RefSeq" id="WP_145419892.1">
    <property type="nucleotide sequence ID" value="NZ_CP036526.1"/>
</dbReference>
<dbReference type="OrthoDB" id="7266652at2"/>
<reference evidence="2 3" key="1">
    <citation type="submission" date="2019-02" db="EMBL/GenBank/DDBJ databases">
        <title>Deep-cultivation of Planctomycetes and their phenomic and genomic characterization uncovers novel biology.</title>
        <authorList>
            <person name="Wiegand S."/>
            <person name="Jogler M."/>
            <person name="Boedeker C."/>
            <person name="Pinto D."/>
            <person name="Vollmers J."/>
            <person name="Rivas-Marin E."/>
            <person name="Kohn T."/>
            <person name="Peeters S.H."/>
            <person name="Heuer A."/>
            <person name="Rast P."/>
            <person name="Oberbeckmann S."/>
            <person name="Bunk B."/>
            <person name="Jeske O."/>
            <person name="Meyerdierks A."/>
            <person name="Storesund J.E."/>
            <person name="Kallscheuer N."/>
            <person name="Luecker S."/>
            <person name="Lage O.M."/>
            <person name="Pohl T."/>
            <person name="Merkel B.J."/>
            <person name="Hornburger P."/>
            <person name="Mueller R.-W."/>
            <person name="Bruemmer F."/>
            <person name="Labrenz M."/>
            <person name="Spormann A.M."/>
            <person name="Op den Camp H."/>
            <person name="Overmann J."/>
            <person name="Amann R."/>
            <person name="Jetten M.S.M."/>
            <person name="Mascher T."/>
            <person name="Medema M.H."/>
            <person name="Devos D.P."/>
            <person name="Kaster A.-K."/>
            <person name="Ovreas L."/>
            <person name="Rohde M."/>
            <person name="Galperin M.Y."/>
            <person name="Jogler C."/>
        </authorList>
    </citation>
    <scope>NUCLEOTIDE SEQUENCE [LARGE SCALE GENOMIC DNA]</scope>
    <source>
        <strain evidence="2 3">K23_9</strain>
    </source>
</reference>
<dbReference type="GO" id="GO:0020037">
    <property type="term" value="F:heme binding"/>
    <property type="evidence" value="ECO:0007669"/>
    <property type="project" value="InterPro"/>
</dbReference>
<dbReference type="InterPro" id="IPR038158">
    <property type="entry name" value="H-NOX_domain_sf"/>
</dbReference>
<keyword evidence="3" id="KW-1185">Reference proteome</keyword>
<organism evidence="2 3">
    <name type="scientific">Stieleria marina</name>
    <dbReference type="NCBI Taxonomy" id="1930275"/>
    <lineage>
        <taxon>Bacteria</taxon>
        <taxon>Pseudomonadati</taxon>
        <taxon>Planctomycetota</taxon>
        <taxon>Planctomycetia</taxon>
        <taxon>Pirellulales</taxon>
        <taxon>Pirellulaceae</taxon>
        <taxon>Stieleria</taxon>
    </lineage>
</organism>
<dbReference type="AlphaFoldDB" id="A0A517NYH9"/>
<evidence type="ECO:0000259" key="1">
    <source>
        <dbReference type="Pfam" id="PF07700"/>
    </source>
</evidence>
<proteinExistence type="predicted"/>
<evidence type="ECO:0000313" key="2">
    <source>
        <dbReference type="EMBL" id="QDT12179.1"/>
    </source>
</evidence>
<gene>
    <name evidence="2" type="ORF">K239x_41880</name>
</gene>
<evidence type="ECO:0000313" key="3">
    <source>
        <dbReference type="Proteomes" id="UP000319817"/>
    </source>
</evidence>
<dbReference type="EMBL" id="CP036526">
    <property type="protein sequence ID" value="QDT12179.1"/>
    <property type="molecule type" value="Genomic_DNA"/>
</dbReference>
<name>A0A517NYH9_9BACT</name>
<dbReference type="SUPFAM" id="SSF111126">
    <property type="entry name" value="Ligand-binding domain in the NO signalling and Golgi transport"/>
    <property type="match status" value="1"/>
</dbReference>
<dbReference type="Proteomes" id="UP000319817">
    <property type="component" value="Chromosome"/>
</dbReference>
<dbReference type="Pfam" id="PF07700">
    <property type="entry name" value="HNOB"/>
    <property type="match status" value="1"/>
</dbReference>
<dbReference type="Gene3D" id="3.90.1520.10">
    <property type="entry name" value="H-NOX domain"/>
    <property type="match status" value="1"/>
</dbReference>
<protein>
    <submittedName>
        <fullName evidence="2">Heme NO binding protein</fullName>
    </submittedName>
</protein>
<feature type="domain" description="Heme NO-binding" evidence="1">
    <location>
        <begin position="2"/>
        <end position="160"/>
    </location>
</feature>
<dbReference type="InterPro" id="IPR024096">
    <property type="entry name" value="NO_sig/Golgi_transp_ligand-bd"/>
</dbReference>
<sequence>MKGIVFTELIEMVEADLGIDIADRMIGGAETSNNGAYTSVGTYDHAELIQLVISLSSETNIPVPELVRTFGKHLFGRFHELYPQFFTGINSAIDFLPMVETYIHVEVRKLYPDAELPSFECEITNGVLDMTYRSKRPFADLAEGLILACVDHYKDPIDIKRTDIGEQNGTEACFTLTPASVQLS</sequence>